<dbReference type="Proteomes" id="UP000617426">
    <property type="component" value="Unassembled WGS sequence"/>
</dbReference>
<dbReference type="AlphaFoldDB" id="A0A923E3A3"/>
<dbReference type="Gene3D" id="3.40.50.1820">
    <property type="entry name" value="alpha/beta hydrolase"/>
    <property type="match status" value="1"/>
</dbReference>
<feature type="compositionally biased region" description="Low complexity" evidence="1">
    <location>
        <begin position="376"/>
        <end position="385"/>
    </location>
</feature>
<dbReference type="InterPro" id="IPR024499">
    <property type="entry name" value="Mbeg1-like"/>
</dbReference>
<name>A0A923E3A3_9ACTO</name>
<proteinExistence type="predicted"/>
<protein>
    <recommendedName>
        <fullName evidence="4">DUF2974 domain-containing protein</fullName>
    </recommendedName>
</protein>
<accession>A0A923E3A3</accession>
<evidence type="ECO:0000256" key="1">
    <source>
        <dbReference type="SAM" id="MobiDB-lite"/>
    </source>
</evidence>
<feature type="region of interest" description="Disordered" evidence="1">
    <location>
        <begin position="368"/>
        <end position="413"/>
    </location>
</feature>
<dbReference type="EMBL" id="JACHMK010000001">
    <property type="protein sequence ID" value="MBB6333597.1"/>
    <property type="molecule type" value="Genomic_DNA"/>
</dbReference>
<dbReference type="Pfam" id="PF11187">
    <property type="entry name" value="Mbeg1-like"/>
    <property type="match status" value="1"/>
</dbReference>
<reference evidence="2" key="1">
    <citation type="submission" date="2020-08" db="EMBL/GenBank/DDBJ databases">
        <title>Sequencing the genomes of 1000 actinobacteria strains.</title>
        <authorList>
            <person name="Klenk H.-P."/>
        </authorList>
    </citation>
    <scope>NUCLEOTIDE SEQUENCE</scope>
    <source>
        <strain evidence="2">DSM 10695</strain>
    </source>
</reference>
<keyword evidence="3" id="KW-1185">Reference proteome</keyword>
<evidence type="ECO:0000313" key="2">
    <source>
        <dbReference type="EMBL" id="MBB6333597.1"/>
    </source>
</evidence>
<evidence type="ECO:0000313" key="3">
    <source>
        <dbReference type="Proteomes" id="UP000617426"/>
    </source>
</evidence>
<dbReference type="InterPro" id="IPR029058">
    <property type="entry name" value="AB_hydrolase_fold"/>
</dbReference>
<sequence length="413" mass="45459">MAKTEDLIDYVERAFEPLALETFTPVDSLVLSWASYLRVLGDVPEAATAEGVRFQELLRAEAFPAYFSPLWDPQRSKRLLLAMGSSPRFRDLVQCRCVDEVDADAQMQFAAATYILGDDLVYVAFRGTDRTLVGWKEDFNMTFRFPVPAQEAAARYLRRVASDTRARILVGGHSKGGNLAIAAAAANQQLLGERLLRVYSHDGPGFLPSVLERPEFVAIADRIDMTVPQSSVVGMFLDHSVPYGVVRSTRVGPWQHDPFSWVILGEDFECLEGLTIDARHIQGTLAEWLARHDEAEREALINAVYELVTIPGVTTVDDLADSWQRNIPEIRSRLAGMDPETRRFILQSLLRVGTIGLHRIRPTLRGARGGFGGDSGLAEASAGGDSDAGRRAPGNNSDTRPGTPGNNSDFGRT</sequence>
<feature type="compositionally biased region" description="Polar residues" evidence="1">
    <location>
        <begin position="394"/>
        <end position="413"/>
    </location>
</feature>
<dbReference type="RefSeq" id="WP_184451295.1">
    <property type="nucleotide sequence ID" value="NZ_JACHMK010000001.1"/>
</dbReference>
<comment type="caution">
    <text evidence="2">The sequence shown here is derived from an EMBL/GenBank/DDBJ whole genome shotgun (WGS) entry which is preliminary data.</text>
</comment>
<evidence type="ECO:0008006" key="4">
    <source>
        <dbReference type="Google" id="ProtNLM"/>
    </source>
</evidence>
<dbReference type="SUPFAM" id="SSF53474">
    <property type="entry name" value="alpha/beta-Hydrolases"/>
    <property type="match status" value="2"/>
</dbReference>
<gene>
    <name evidence="2" type="ORF">HD592_000162</name>
</gene>
<organism evidence="2 3">
    <name type="scientific">Schaalia hyovaginalis</name>
    <dbReference type="NCBI Taxonomy" id="29316"/>
    <lineage>
        <taxon>Bacteria</taxon>
        <taxon>Bacillati</taxon>
        <taxon>Actinomycetota</taxon>
        <taxon>Actinomycetes</taxon>
        <taxon>Actinomycetales</taxon>
        <taxon>Actinomycetaceae</taxon>
        <taxon>Schaalia</taxon>
    </lineage>
</organism>